<dbReference type="GO" id="GO:0016182">
    <property type="term" value="P:synaptic vesicle budding from endosome"/>
    <property type="evidence" value="ECO:0007669"/>
    <property type="project" value="TreeGrafter"/>
</dbReference>
<gene>
    <name evidence="11" type="ORF">D915_004701</name>
</gene>
<organism evidence="11 12">
    <name type="scientific">Fasciola hepatica</name>
    <name type="common">Liver fluke</name>
    <dbReference type="NCBI Taxonomy" id="6192"/>
    <lineage>
        <taxon>Eukaryota</taxon>
        <taxon>Metazoa</taxon>
        <taxon>Spiralia</taxon>
        <taxon>Lophotrochozoa</taxon>
        <taxon>Platyhelminthes</taxon>
        <taxon>Trematoda</taxon>
        <taxon>Digenea</taxon>
        <taxon>Plagiorchiida</taxon>
        <taxon>Echinostomata</taxon>
        <taxon>Echinostomatoidea</taxon>
        <taxon>Fasciolidae</taxon>
        <taxon>Fasciola</taxon>
    </lineage>
</organism>
<comment type="subunit">
    <text evidence="8">Adaptor protein complex 3 (AP-3) is a heterotetramer.</text>
</comment>
<evidence type="ECO:0000256" key="7">
    <source>
        <dbReference type="ARBA" id="ARBA00023136"/>
    </source>
</evidence>
<sequence>MTLSAVKGTIERALDKNLQDLVRGIRNHRNDEVKYINECVDEIRNELKQSSFTCKANAISKLIYLQMLGYDMSWAMFNIVEVMSCSKFTLKRIGYLAASQSFHPGTEVLMLTTNLIRKDLCGANMYNAGVALSGLACFMTPDLAVDLHTDILSLTNSTKPYLRKKAVLLLYKVFLNHPEALRVCFPRLKEKLEDPDPGVQSAAVNVICELARKNPKNYLSLAPVFFKLMTSSTNNWVLIKIIKLFGALTPLEPRLGKKLIEPLTNLIHSTSAMSLLYECINTVIAVLISISSGVPDHHASIQLCVQKLRILIEDSDQNLKYLGLLAMTRILQYHPKIVQSHKDLIFRCLDDKDESIRLRALNLLHGMVTKKNLIEIVRLLMRHVANPANGTHYRNELVSKLVHICSQDNYHYVNSFEWYISVLVELSRTDGVHCGTLLSDQLIDVAIRVPSVRSFCVAQMAILFNVCASTSTMANTRQNALHDVVHAASWICGEYAKHMERPRQVLEDMISTANQIIGLPGHIQSVLVMNTFKLYCSLCNTWTDETDARLSNSLISDELAAVHQLLDRLLELTNYLMDKFTLFVHSPDVEVQERAVSLHQLVSLVNRRLIKIQSVLSDAMPQFSPDFTLLNGDRPNGSCPTGSENGSLAKTGSFAVTVFSSIKSLVRELASLFSGEINPVAPKAQRKVPVPDGLNLDERINPLTQTSCKMVDRPHSPLSEQSEVLSTKSNRTVENLKTTTTSGNEIFSGLSTGSPKKVLTPEQLEEMRQRRLEQQQRNPHYLKPITVNNGDRRNLPEASGPNHEVGMDISRSTIIDSDTTYPFANPDQFAEQVQRQLTELSVRRSNKVSLAKKAQKSKAKRLGKFKVHPSDSMIEPNPAGSDPEDVGDVLAKPLVRVNFEMPEGTQDTGDSPTEPEDLNDPHRRLDIVLDGLIEPFSTPRAPVPPLASPRRPDKGLKGSTPTKRLRNGRTNQRKFLEDKQQVSDLDSSSKRNNATELAHLSSTEANSTRTELLPCSMNRDSQIIDPSGPDAFLSQVQCSDVTVSQPNNSSSIISPEQFFILLSGTQLTATEHCKVRCPAAATALATGETAERIFPIVIDSLVQQLPGQ</sequence>
<dbReference type="InterPro" id="IPR017105">
    <property type="entry name" value="AP3_complex_dsu"/>
</dbReference>
<keyword evidence="8" id="KW-0333">Golgi apparatus</keyword>
<dbReference type="Pfam" id="PF01602">
    <property type="entry name" value="Adaptin_N"/>
    <property type="match status" value="1"/>
</dbReference>
<dbReference type="InterPro" id="IPR016024">
    <property type="entry name" value="ARM-type_fold"/>
</dbReference>
<keyword evidence="6 8" id="KW-0653">Protein transport</keyword>
<dbReference type="GO" id="GO:0030123">
    <property type="term" value="C:AP-3 adaptor complex"/>
    <property type="evidence" value="ECO:0007669"/>
    <property type="project" value="InterPro"/>
</dbReference>
<keyword evidence="4 8" id="KW-0813">Transport</keyword>
<feature type="region of interest" description="Disordered" evidence="9">
    <location>
        <begin position="782"/>
        <end position="806"/>
    </location>
</feature>
<dbReference type="GO" id="GO:0043195">
    <property type="term" value="C:terminal bouton"/>
    <property type="evidence" value="ECO:0007669"/>
    <property type="project" value="TreeGrafter"/>
</dbReference>
<evidence type="ECO:0000259" key="10">
    <source>
        <dbReference type="SMART" id="SM01354"/>
    </source>
</evidence>
<comment type="similarity">
    <text evidence="2 8">Belongs to the adaptor complexes large subunit family.</text>
</comment>
<feature type="region of interest" description="Disordered" evidence="9">
    <location>
        <begin position="848"/>
        <end position="887"/>
    </location>
</feature>
<dbReference type="SMART" id="SM01354">
    <property type="entry name" value="BLVR"/>
    <property type="match status" value="1"/>
</dbReference>
<dbReference type="GO" id="GO:0098943">
    <property type="term" value="P:neurotransmitter receptor transport, postsynaptic endosome to lysosome"/>
    <property type="evidence" value="ECO:0007669"/>
    <property type="project" value="TreeGrafter"/>
</dbReference>
<evidence type="ECO:0000313" key="12">
    <source>
        <dbReference type="Proteomes" id="UP000230066"/>
    </source>
</evidence>
<keyword evidence="7" id="KW-0472">Membrane</keyword>
<evidence type="ECO:0000256" key="8">
    <source>
        <dbReference type="PIRNR" id="PIRNR037092"/>
    </source>
</evidence>
<dbReference type="Gene3D" id="1.25.10.10">
    <property type="entry name" value="Leucine-rich Repeat Variant"/>
    <property type="match status" value="1"/>
</dbReference>
<feature type="compositionally biased region" description="Polar residues" evidence="9">
    <location>
        <begin position="982"/>
        <end position="1008"/>
    </location>
</feature>
<reference evidence="11" key="1">
    <citation type="submission" date="2019-03" db="EMBL/GenBank/DDBJ databases">
        <title>Improved annotation for the trematode Fasciola hepatica.</title>
        <authorList>
            <person name="Choi Y.-J."/>
            <person name="Martin J."/>
            <person name="Mitreva M."/>
        </authorList>
    </citation>
    <scope>NUCLEOTIDE SEQUENCE [LARGE SCALE GENOMIC DNA]</scope>
</reference>
<dbReference type="PIRSF" id="PIRSF037092">
    <property type="entry name" value="AP3_complex_delta"/>
    <property type="match status" value="1"/>
</dbReference>
<feature type="domain" description="AP-3 complex subunit delta" evidence="10">
    <location>
        <begin position="759"/>
        <end position="930"/>
    </location>
</feature>
<protein>
    <recommendedName>
        <fullName evidence="3 8">AP-3 complex subunit delta</fullName>
    </recommendedName>
</protein>
<dbReference type="SUPFAM" id="SSF48371">
    <property type="entry name" value="ARM repeat"/>
    <property type="match status" value="1"/>
</dbReference>
<dbReference type="PANTHER" id="PTHR22781:SF12">
    <property type="entry name" value="AP-3 COMPLEX SUBUNIT DELTA-1"/>
    <property type="match status" value="1"/>
</dbReference>
<dbReference type="Pfam" id="PF06375">
    <property type="entry name" value="AP3D1"/>
    <property type="match status" value="1"/>
</dbReference>
<name>A0A4E0RDI6_FASHE</name>
<dbReference type="GO" id="GO:0006896">
    <property type="term" value="P:Golgi to vacuole transport"/>
    <property type="evidence" value="ECO:0007669"/>
    <property type="project" value="TreeGrafter"/>
</dbReference>
<dbReference type="GO" id="GO:0005794">
    <property type="term" value="C:Golgi apparatus"/>
    <property type="evidence" value="ECO:0007669"/>
    <property type="project" value="UniProtKB-SubCell"/>
</dbReference>
<evidence type="ECO:0000256" key="9">
    <source>
        <dbReference type="SAM" id="MobiDB-lite"/>
    </source>
</evidence>
<dbReference type="EMBL" id="JXXN02001588">
    <property type="protein sequence ID" value="THD24461.1"/>
    <property type="molecule type" value="Genomic_DNA"/>
</dbReference>
<evidence type="ECO:0000313" key="11">
    <source>
        <dbReference type="EMBL" id="THD24461.1"/>
    </source>
</evidence>
<dbReference type="GO" id="GO:0048490">
    <property type="term" value="P:anterograde synaptic vesicle transport"/>
    <property type="evidence" value="ECO:0007669"/>
    <property type="project" value="TreeGrafter"/>
</dbReference>
<proteinExistence type="inferred from homology"/>
<dbReference type="Proteomes" id="UP000230066">
    <property type="component" value="Unassembled WGS sequence"/>
</dbReference>
<evidence type="ECO:0000256" key="4">
    <source>
        <dbReference type="ARBA" id="ARBA00022448"/>
    </source>
</evidence>
<feature type="region of interest" description="Disordered" evidence="9">
    <location>
        <begin position="900"/>
        <end position="921"/>
    </location>
</feature>
<dbReference type="AlphaFoldDB" id="A0A4E0RDI6"/>
<dbReference type="InterPro" id="IPR010474">
    <property type="entry name" value="AP3D_dom_metazoa"/>
</dbReference>
<accession>A0A4E0RDI6</accession>
<feature type="compositionally biased region" description="Polar residues" evidence="9">
    <location>
        <begin position="718"/>
        <end position="728"/>
    </location>
</feature>
<dbReference type="GO" id="GO:0098830">
    <property type="term" value="C:presynaptic endosome"/>
    <property type="evidence" value="ECO:0007669"/>
    <property type="project" value="TreeGrafter"/>
</dbReference>
<dbReference type="PANTHER" id="PTHR22781">
    <property type="entry name" value="DELTA ADAPTIN-RELATED"/>
    <property type="match status" value="1"/>
</dbReference>
<comment type="caution">
    <text evidence="11">The sequence shown here is derived from an EMBL/GenBank/DDBJ whole genome shotgun (WGS) entry which is preliminary data.</text>
</comment>
<dbReference type="GO" id="GO:1904115">
    <property type="term" value="C:axon cytoplasm"/>
    <property type="evidence" value="ECO:0007669"/>
    <property type="project" value="GOC"/>
</dbReference>
<dbReference type="InterPro" id="IPR002553">
    <property type="entry name" value="Clathrin/coatomer_adapt-like_N"/>
</dbReference>
<dbReference type="GO" id="GO:0010008">
    <property type="term" value="C:endosome membrane"/>
    <property type="evidence" value="ECO:0007669"/>
    <property type="project" value="TreeGrafter"/>
</dbReference>
<feature type="compositionally biased region" description="Basic residues" evidence="9">
    <location>
        <begin position="853"/>
        <end position="867"/>
    </location>
</feature>
<dbReference type="InterPro" id="IPR011989">
    <property type="entry name" value="ARM-like"/>
</dbReference>
<dbReference type="FunFam" id="1.25.10.10:FF:000251">
    <property type="entry name" value="AP-3 complex subunit delta"/>
    <property type="match status" value="1"/>
</dbReference>
<evidence type="ECO:0000256" key="1">
    <source>
        <dbReference type="ARBA" id="ARBA00004308"/>
    </source>
</evidence>
<dbReference type="GO" id="GO:0006623">
    <property type="term" value="P:protein targeting to vacuole"/>
    <property type="evidence" value="ECO:0007669"/>
    <property type="project" value="TreeGrafter"/>
</dbReference>
<keyword evidence="12" id="KW-1185">Reference proteome</keyword>
<keyword evidence="5" id="KW-0677">Repeat</keyword>
<evidence type="ECO:0000256" key="2">
    <source>
        <dbReference type="ARBA" id="ARBA00006613"/>
    </source>
</evidence>
<evidence type="ECO:0000256" key="6">
    <source>
        <dbReference type="ARBA" id="ARBA00022927"/>
    </source>
</evidence>
<dbReference type="GO" id="GO:0048499">
    <property type="term" value="P:synaptic vesicle membrane organization"/>
    <property type="evidence" value="ECO:0007669"/>
    <property type="project" value="TreeGrafter"/>
</dbReference>
<evidence type="ECO:0000256" key="3">
    <source>
        <dbReference type="ARBA" id="ARBA00015717"/>
    </source>
</evidence>
<evidence type="ECO:0000256" key="5">
    <source>
        <dbReference type="ARBA" id="ARBA00022737"/>
    </source>
</evidence>
<feature type="region of interest" description="Disordered" evidence="9">
    <location>
        <begin position="935"/>
        <end position="1008"/>
    </location>
</feature>
<comment type="subcellular location">
    <subcellularLocation>
        <location evidence="1">Endomembrane system</location>
    </subcellularLocation>
    <subcellularLocation>
        <location evidence="8">Golgi apparatus</location>
    </subcellularLocation>
</comment>
<feature type="region of interest" description="Disordered" evidence="9">
    <location>
        <begin position="709"/>
        <end position="728"/>
    </location>
</feature>